<dbReference type="EMBL" id="FRBD01000002">
    <property type="protein sequence ID" value="SHK35739.1"/>
    <property type="molecule type" value="Genomic_DNA"/>
</dbReference>
<dbReference type="PANTHER" id="PTHR43280:SF28">
    <property type="entry name" value="HTH-TYPE TRANSCRIPTIONAL ACTIVATOR RHAS"/>
    <property type="match status" value="1"/>
</dbReference>
<dbReference type="InterPro" id="IPR003313">
    <property type="entry name" value="AraC-bd"/>
</dbReference>
<dbReference type="PROSITE" id="PS00041">
    <property type="entry name" value="HTH_ARAC_FAMILY_1"/>
    <property type="match status" value="1"/>
</dbReference>
<dbReference type="PANTHER" id="PTHR43280">
    <property type="entry name" value="ARAC-FAMILY TRANSCRIPTIONAL REGULATOR"/>
    <property type="match status" value="1"/>
</dbReference>
<dbReference type="InterPro" id="IPR009057">
    <property type="entry name" value="Homeodomain-like_sf"/>
</dbReference>
<evidence type="ECO:0000256" key="1">
    <source>
        <dbReference type="ARBA" id="ARBA00023015"/>
    </source>
</evidence>
<sequence>MNLSVDQLHLLVLNVGFAQHNGDWNWKNVRSPFARLYYVTEGAAKVVIGSEVYQLTPHHLYFIPAFAEHSCVCDAPFSHYYIHIYEDQQQGAGILDSLAFPTEVDANPIDQELVKRLCDVNPFMKLSDSNPQAYDNHPTLVSNIQLNLRRPFFDKVESRGILYILMSRFLKYASPKVEVRDDRIHQTLAYIRKHLDSRLDIDLLADKACMSKDHFIRIFKRETGETPNVYITKRKLEKAELALVTTDLSIRGVAQLVGYDDYSYFNRLFKKNAGITPQQYREKHYST</sequence>
<evidence type="ECO:0000259" key="4">
    <source>
        <dbReference type="PROSITE" id="PS01124"/>
    </source>
</evidence>
<gene>
    <name evidence="5" type="ORF">SAMN05216463_102105</name>
</gene>
<dbReference type="Gene3D" id="2.60.120.10">
    <property type="entry name" value="Jelly Rolls"/>
    <property type="match status" value="1"/>
</dbReference>
<keyword evidence="3" id="KW-0804">Transcription</keyword>
<dbReference type="InterPro" id="IPR037923">
    <property type="entry name" value="HTH-like"/>
</dbReference>
<evidence type="ECO:0000256" key="2">
    <source>
        <dbReference type="ARBA" id="ARBA00023125"/>
    </source>
</evidence>
<accession>A0A1M6RTF5</accession>
<dbReference type="InterPro" id="IPR018062">
    <property type="entry name" value="HTH_AraC-typ_CS"/>
</dbReference>
<dbReference type="SMART" id="SM00342">
    <property type="entry name" value="HTH_ARAC"/>
    <property type="match status" value="1"/>
</dbReference>
<dbReference type="Pfam" id="PF02311">
    <property type="entry name" value="AraC_binding"/>
    <property type="match status" value="1"/>
</dbReference>
<reference evidence="5 6" key="1">
    <citation type="submission" date="2016-11" db="EMBL/GenBank/DDBJ databases">
        <authorList>
            <person name="Jaros S."/>
            <person name="Januszkiewicz K."/>
            <person name="Wedrychowicz H."/>
        </authorList>
    </citation>
    <scope>NUCLEOTIDE SEQUENCE [LARGE SCALE GENOMIC DNA]</scope>
    <source>
        <strain evidence="5 6">KHT3</strain>
    </source>
</reference>
<dbReference type="InterPro" id="IPR020449">
    <property type="entry name" value="Tscrpt_reg_AraC-type_HTH"/>
</dbReference>
<dbReference type="GO" id="GO:0043565">
    <property type="term" value="F:sequence-specific DNA binding"/>
    <property type="evidence" value="ECO:0007669"/>
    <property type="project" value="InterPro"/>
</dbReference>
<evidence type="ECO:0000313" key="6">
    <source>
        <dbReference type="Proteomes" id="UP000184130"/>
    </source>
</evidence>
<dbReference type="Proteomes" id="UP000184130">
    <property type="component" value="Unassembled WGS sequence"/>
</dbReference>
<dbReference type="SUPFAM" id="SSF46689">
    <property type="entry name" value="Homeodomain-like"/>
    <property type="match status" value="2"/>
</dbReference>
<dbReference type="InterPro" id="IPR014710">
    <property type="entry name" value="RmlC-like_jellyroll"/>
</dbReference>
<evidence type="ECO:0000313" key="5">
    <source>
        <dbReference type="EMBL" id="SHK35739.1"/>
    </source>
</evidence>
<dbReference type="SUPFAM" id="SSF51215">
    <property type="entry name" value="Regulatory protein AraC"/>
    <property type="match status" value="1"/>
</dbReference>
<dbReference type="RefSeq" id="WP_073204368.1">
    <property type="nucleotide sequence ID" value="NZ_FRBD01000002.1"/>
</dbReference>
<proteinExistence type="predicted"/>
<dbReference type="PRINTS" id="PR00032">
    <property type="entry name" value="HTHARAC"/>
</dbReference>
<name>A0A1M6RTF5_XYLRU</name>
<protein>
    <submittedName>
        <fullName evidence="5">Transcriptional regulator, AraC family</fullName>
    </submittedName>
</protein>
<evidence type="ECO:0000256" key="3">
    <source>
        <dbReference type="ARBA" id="ARBA00023163"/>
    </source>
</evidence>
<keyword evidence="1" id="KW-0805">Transcription regulation</keyword>
<keyword evidence="2" id="KW-0238">DNA-binding</keyword>
<feature type="domain" description="HTH araC/xylS-type" evidence="4">
    <location>
        <begin position="185"/>
        <end position="283"/>
    </location>
</feature>
<dbReference type="GO" id="GO:0003700">
    <property type="term" value="F:DNA-binding transcription factor activity"/>
    <property type="evidence" value="ECO:0007669"/>
    <property type="project" value="InterPro"/>
</dbReference>
<dbReference type="AlphaFoldDB" id="A0A1M6RTF5"/>
<dbReference type="OrthoDB" id="1007602at2"/>
<dbReference type="InterPro" id="IPR018060">
    <property type="entry name" value="HTH_AraC"/>
</dbReference>
<dbReference type="PROSITE" id="PS01124">
    <property type="entry name" value="HTH_ARAC_FAMILY_2"/>
    <property type="match status" value="1"/>
</dbReference>
<dbReference type="Pfam" id="PF12833">
    <property type="entry name" value="HTH_18"/>
    <property type="match status" value="1"/>
</dbReference>
<organism evidence="5 6">
    <name type="scientific">Xylanibacter ruminicola</name>
    <name type="common">Prevotella ruminicola</name>
    <dbReference type="NCBI Taxonomy" id="839"/>
    <lineage>
        <taxon>Bacteria</taxon>
        <taxon>Pseudomonadati</taxon>
        <taxon>Bacteroidota</taxon>
        <taxon>Bacteroidia</taxon>
        <taxon>Bacteroidales</taxon>
        <taxon>Prevotellaceae</taxon>
        <taxon>Xylanibacter</taxon>
    </lineage>
</organism>
<dbReference type="Gene3D" id="1.10.10.60">
    <property type="entry name" value="Homeodomain-like"/>
    <property type="match status" value="2"/>
</dbReference>